<dbReference type="Proteomes" id="UP000838412">
    <property type="component" value="Chromosome 1"/>
</dbReference>
<dbReference type="GO" id="GO:1990234">
    <property type="term" value="C:transferase complex"/>
    <property type="evidence" value="ECO:0007669"/>
    <property type="project" value="TreeGrafter"/>
</dbReference>
<feature type="region of interest" description="Disordered" evidence="2">
    <location>
        <begin position="187"/>
        <end position="210"/>
    </location>
</feature>
<gene>
    <name evidence="3" type="primary">PDSS2</name>
    <name evidence="3" type="ORF">BLAG_LOCUS500</name>
</gene>
<evidence type="ECO:0000313" key="3">
    <source>
        <dbReference type="EMBL" id="CAH1227607.1"/>
    </source>
</evidence>
<dbReference type="InterPro" id="IPR008949">
    <property type="entry name" value="Isoprenoid_synthase_dom_sf"/>
</dbReference>
<dbReference type="AlphaFoldDB" id="A0A8J9VSI6"/>
<dbReference type="PANTHER" id="PTHR12001:SF55">
    <property type="entry name" value="ALL TRANS-POLYPRENYL-DIPHOSPHATE SYNTHASE PDSS2"/>
    <property type="match status" value="1"/>
</dbReference>
<dbReference type="GO" id="GO:0004659">
    <property type="term" value="F:prenyltransferase activity"/>
    <property type="evidence" value="ECO:0007669"/>
    <property type="project" value="InterPro"/>
</dbReference>
<accession>A0A8J9VSI6</accession>
<keyword evidence="4" id="KW-1185">Reference proteome</keyword>
<evidence type="ECO:0000256" key="2">
    <source>
        <dbReference type="SAM" id="MobiDB-lite"/>
    </source>
</evidence>
<feature type="compositionally biased region" description="Acidic residues" evidence="2">
    <location>
        <begin position="190"/>
        <end position="204"/>
    </location>
</feature>
<organism evidence="3 4">
    <name type="scientific">Branchiostoma lanceolatum</name>
    <name type="common">Common lancelet</name>
    <name type="synonym">Amphioxus lanceolatum</name>
    <dbReference type="NCBI Taxonomy" id="7740"/>
    <lineage>
        <taxon>Eukaryota</taxon>
        <taxon>Metazoa</taxon>
        <taxon>Chordata</taxon>
        <taxon>Cephalochordata</taxon>
        <taxon>Leptocardii</taxon>
        <taxon>Amphioxiformes</taxon>
        <taxon>Branchiostomatidae</taxon>
        <taxon>Branchiostoma</taxon>
    </lineage>
</organism>
<comment type="similarity">
    <text evidence="1">Belongs to the FPP/GGPP synthase family.</text>
</comment>
<evidence type="ECO:0000256" key="1">
    <source>
        <dbReference type="RuleBase" id="RU004466"/>
    </source>
</evidence>
<sequence>MFSTTRLPSRTALPTFLRLSDTFATETARTTTSFARSRRNMPTELLANQKPLEKVSRSPFNVAFNVHRRTASHFACRGDFNSNPSLLICNKDSGLQSRTVSMWPSGRKSDWQKALSDAEKVVGYPTSFMSLRYLLSDELSNVAMHLRKLVGTKHPILKTARGFVYDGNNSMQTRGLLVLLVSKAAGPGGEWEEEEEEEGDEEEDSNGRSMVSGIYRSQRSLAEITEMIHTAYLMHRGVVNLEEVTSADGTVDDMSFGNKMAVLSGDFLLANACTGLARLRNTKVVEIVSSAIADMMEGSFLLEQDNQGVTFLPDKDWAIKDWTNHTFLCSASLIAKSCQAAMMLAGHRLDIQKKAYNYGKHMGLAHRLHADLLPFSDTSDPNMPFALTSAPLVLHMEHAGRAAVTDKITQVSDKSMKVDYKQLRLEVLEGPAIHAAKELCYDHAQRALAAVTVFQESEAKSALENMTRAVTRF</sequence>
<dbReference type="EMBL" id="OV696686">
    <property type="protein sequence ID" value="CAH1227607.1"/>
    <property type="molecule type" value="Genomic_DNA"/>
</dbReference>
<protein>
    <submittedName>
        <fullName evidence="3">PDSS2 protein</fullName>
    </submittedName>
</protein>
<dbReference type="PANTHER" id="PTHR12001">
    <property type="entry name" value="GERANYLGERANYL PYROPHOSPHATE SYNTHASE"/>
    <property type="match status" value="1"/>
</dbReference>
<dbReference type="SUPFAM" id="SSF48576">
    <property type="entry name" value="Terpenoid synthases"/>
    <property type="match status" value="1"/>
</dbReference>
<dbReference type="GO" id="GO:0005739">
    <property type="term" value="C:mitochondrion"/>
    <property type="evidence" value="ECO:0007669"/>
    <property type="project" value="TreeGrafter"/>
</dbReference>
<dbReference type="Pfam" id="PF00348">
    <property type="entry name" value="polyprenyl_synt"/>
    <property type="match status" value="1"/>
</dbReference>
<evidence type="ECO:0000313" key="4">
    <source>
        <dbReference type="Proteomes" id="UP000838412"/>
    </source>
</evidence>
<proteinExistence type="inferred from homology"/>
<reference evidence="3" key="1">
    <citation type="submission" date="2022-01" db="EMBL/GenBank/DDBJ databases">
        <authorList>
            <person name="Braso-Vives M."/>
        </authorList>
    </citation>
    <scope>NUCLEOTIDE SEQUENCE</scope>
</reference>
<dbReference type="OrthoDB" id="9983019at2759"/>
<keyword evidence="1" id="KW-0808">Transferase</keyword>
<name>A0A8J9VSI6_BRALA</name>
<dbReference type="GO" id="GO:0008299">
    <property type="term" value="P:isoprenoid biosynthetic process"/>
    <property type="evidence" value="ECO:0007669"/>
    <property type="project" value="InterPro"/>
</dbReference>
<dbReference type="GO" id="GO:0006744">
    <property type="term" value="P:ubiquinone biosynthetic process"/>
    <property type="evidence" value="ECO:0007669"/>
    <property type="project" value="TreeGrafter"/>
</dbReference>
<dbReference type="InterPro" id="IPR000092">
    <property type="entry name" value="Polyprenyl_synt"/>
</dbReference>
<dbReference type="Gene3D" id="1.10.600.10">
    <property type="entry name" value="Farnesyl Diphosphate Synthase"/>
    <property type="match status" value="1"/>
</dbReference>